<dbReference type="SUPFAM" id="SSF49265">
    <property type="entry name" value="Fibronectin type III"/>
    <property type="match status" value="1"/>
</dbReference>
<dbReference type="Proteomes" id="UP000524246">
    <property type="component" value="Unassembled WGS sequence"/>
</dbReference>
<dbReference type="InterPro" id="IPR036116">
    <property type="entry name" value="FN3_sf"/>
</dbReference>
<dbReference type="Pfam" id="PF01833">
    <property type="entry name" value="TIG"/>
    <property type="match status" value="1"/>
</dbReference>
<dbReference type="InterPro" id="IPR002909">
    <property type="entry name" value="IPT_dom"/>
</dbReference>
<organism evidence="2 3">
    <name type="scientific">SAR324 cluster bacterium</name>
    <dbReference type="NCBI Taxonomy" id="2024889"/>
    <lineage>
        <taxon>Bacteria</taxon>
        <taxon>Deltaproteobacteria</taxon>
        <taxon>SAR324 cluster</taxon>
    </lineage>
</organism>
<dbReference type="PROSITE" id="PS50853">
    <property type="entry name" value="FN3"/>
    <property type="match status" value="1"/>
</dbReference>
<dbReference type="AlphaFoldDB" id="A0A7X9FP12"/>
<proteinExistence type="predicted"/>
<dbReference type="Gene3D" id="2.60.120.380">
    <property type="match status" value="1"/>
</dbReference>
<dbReference type="InterPro" id="IPR003961">
    <property type="entry name" value="FN3_dom"/>
</dbReference>
<evidence type="ECO:0000313" key="2">
    <source>
        <dbReference type="EMBL" id="NMC61606.1"/>
    </source>
</evidence>
<protein>
    <submittedName>
        <fullName evidence="2">DUF1566 domain-containing protein</fullName>
    </submittedName>
</protein>
<sequence length="962" mass="106395">MLSLLNKKTIHPIPTEARPSSNERLGKVIFHATLGLCVSLIWVVSVHAQVTKLAQTGQTSCYSDSGEAVTCSGTGQDGEKRAGQVWPSPRFEVDYMTVKDNLTGLTWTKIAREMGFEYACFPTSNTTAMTWEQAFLLADCLNSKNYGGYSDWRIPNVLEMESLINLEDVHGIEWLSKEGFQNAFGSFWTSTTAAFDESFAYRINYFHPGSVSVARKTDQNAVWPVRGKTSGVTALIRTGQTKTYHAADDGELQGGVVWPEPRFEVEGECIYDVLTGLLWTKSMDIGGGDRLFDDAISLAQKGKYCGYSDWRVPNHRELLSMINFGAASNMAWLKEQGFTSPVSSQDIWSSSAYTYQPNSVWVLMLKQSTNLYADVKQKRMGYKNKIWLVRSVPPTPPSISQVVPFQGPNDYPLTIYVNGSGFSNGDTVVLGDKALNTYYSSTKQLAAYVPMAISPGIYPIKIKRNGNVVYSMQDAFNVLTPSTDDLFIVPEEFYSNRQIEIVGQASSLNVLVRRFGGIDPVNGLQVRFFKGASVSGELLATGTIPVINPYSSVGLSVNWTPDTAGLNYITLQIDSPSTETNTANNTLTTAVQVVKLQPTPTPLPTKAAATPRPTPTPVMPDQVAPVINSFELDNGLLNNTSGSMSLIFSASDPGAGTKAASGVAWAYYVVWEFFPWANDWFATYDSGWFPAVEGSNNFAVYSPGYFSGPRFIELWVADKAQNVSAAVSRLSNFIKPDDFVIEGESKWYLYPLNAGETVNASSYYRWGDADLYLWAPDWQTRKPWSSLFFNPDTIAAFAPIDGYYWLEVYGYQSAAFDLSVQLGLYPKARASFSEIFANTEERSPKTAPGISMNLPVGLRKLQANLEAFRVQLSAPKNGATVKGSRVVLKWKPIYLGKAYIVQISTNGKRWKKLARSKATRFTITKLQAGKNYYWRVQGLNPLSPSGVWSETGRFRVKAQPGR</sequence>
<dbReference type="InterPro" id="IPR014756">
    <property type="entry name" value="Ig_E-set"/>
</dbReference>
<accession>A0A7X9FP12</accession>
<dbReference type="InterPro" id="IPR011635">
    <property type="entry name" value="CARDB"/>
</dbReference>
<name>A0A7X9FP12_9DELT</name>
<comment type="caution">
    <text evidence="2">The sequence shown here is derived from an EMBL/GenBank/DDBJ whole genome shotgun (WGS) entry which is preliminary data.</text>
</comment>
<dbReference type="PANTHER" id="PTHR35812">
    <property type="entry name" value="LIPOPROTEIN"/>
    <property type="match status" value="1"/>
</dbReference>
<evidence type="ECO:0000313" key="3">
    <source>
        <dbReference type="Proteomes" id="UP000524246"/>
    </source>
</evidence>
<reference evidence="2 3" key="1">
    <citation type="journal article" date="2020" name="Biotechnol. Biofuels">
        <title>New insights from the biogas microbiome by comprehensive genome-resolved metagenomics of nearly 1600 species originating from multiple anaerobic digesters.</title>
        <authorList>
            <person name="Campanaro S."/>
            <person name="Treu L."/>
            <person name="Rodriguez-R L.M."/>
            <person name="Kovalovszki A."/>
            <person name="Ziels R.M."/>
            <person name="Maus I."/>
            <person name="Zhu X."/>
            <person name="Kougias P.G."/>
            <person name="Basile A."/>
            <person name="Luo G."/>
            <person name="Schluter A."/>
            <person name="Konstantinidis K.T."/>
            <person name="Angelidaki I."/>
        </authorList>
    </citation>
    <scope>NUCLEOTIDE SEQUENCE [LARGE SCALE GENOMIC DNA]</scope>
    <source>
        <strain evidence="2">AS27yjCOA_65</strain>
    </source>
</reference>
<dbReference type="CDD" id="cd00063">
    <property type="entry name" value="FN3"/>
    <property type="match status" value="1"/>
</dbReference>
<dbReference type="InterPro" id="IPR011460">
    <property type="entry name" value="Lcl_C"/>
</dbReference>
<feature type="domain" description="Fibronectin type-III" evidence="1">
    <location>
        <begin position="871"/>
        <end position="959"/>
    </location>
</feature>
<gene>
    <name evidence="2" type="ORF">GYA55_00410</name>
</gene>
<dbReference type="SUPFAM" id="SSF81296">
    <property type="entry name" value="E set domains"/>
    <property type="match status" value="1"/>
</dbReference>
<dbReference type="Gene3D" id="2.60.40.10">
    <property type="entry name" value="Immunoglobulins"/>
    <property type="match status" value="3"/>
</dbReference>
<dbReference type="EMBL" id="JAAZON010000015">
    <property type="protein sequence ID" value="NMC61606.1"/>
    <property type="molecule type" value="Genomic_DNA"/>
</dbReference>
<dbReference type="Pfam" id="PF07603">
    <property type="entry name" value="Lcl_C"/>
    <property type="match status" value="2"/>
</dbReference>
<dbReference type="Pfam" id="PF07705">
    <property type="entry name" value="CARDB"/>
    <property type="match status" value="1"/>
</dbReference>
<dbReference type="InterPro" id="IPR013783">
    <property type="entry name" value="Ig-like_fold"/>
</dbReference>
<dbReference type="PANTHER" id="PTHR35812:SF1">
    <property type="entry name" value="LIPOPROTEIN"/>
    <property type="match status" value="1"/>
</dbReference>
<evidence type="ECO:0000259" key="1">
    <source>
        <dbReference type="PROSITE" id="PS50853"/>
    </source>
</evidence>